<dbReference type="AlphaFoldDB" id="A0A7G7MC71"/>
<evidence type="ECO:0000259" key="5">
    <source>
        <dbReference type="Pfam" id="PF13193"/>
    </source>
</evidence>
<evidence type="ECO:0000259" key="4">
    <source>
        <dbReference type="Pfam" id="PF00501"/>
    </source>
</evidence>
<feature type="domain" description="AMP-dependent synthetase/ligase" evidence="4">
    <location>
        <begin position="35"/>
        <end position="398"/>
    </location>
</feature>
<evidence type="ECO:0000313" key="6">
    <source>
        <dbReference type="EMBL" id="QNG50382.1"/>
    </source>
</evidence>
<evidence type="ECO:0000256" key="2">
    <source>
        <dbReference type="ARBA" id="ARBA00022598"/>
    </source>
</evidence>
<evidence type="ECO:0000256" key="1">
    <source>
        <dbReference type="ARBA" id="ARBA00006432"/>
    </source>
</evidence>
<dbReference type="InterPro" id="IPR045851">
    <property type="entry name" value="AMP-bd_C_sf"/>
</dbReference>
<dbReference type="InterPro" id="IPR000873">
    <property type="entry name" value="AMP-dep_synth/lig_dom"/>
</dbReference>
<dbReference type="PANTHER" id="PTHR43201:SF5">
    <property type="entry name" value="MEDIUM-CHAIN ACYL-COA LIGASE ACSF2, MITOCHONDRIAL"/>
    <property type="match status" value="1"/>
</dbReference>
<accession>A0A7G7MC71</accession>
<feature type="compositionally biased region" description="Polar residues" evidence="3">
    <location>
        <begin position="551"/>
        <end position="565"/>
    </location>
</feature>
<dbReference type="GO" id="GO:0006631">
    <property type="term" value="P:fatty acid metabolic process"/>
    <property type="evidence" value="ECO:0007669"/>
    <property type="project" value="TreeGrafter"/>
</dbReference>
<dbReference type="RefSeq" id="WP_185717144.1">
    <property type="nucleotide sequence ID" value="NZ_BAAAWI010000001.1"/>
</dbReference>
<dbReference type="KEGG" id="ppel:H6H00_19315"/>
<evidence type="ECO:0000313" key="7">
    <source>
        <dbReference type="Proteomes" id="UP000515728"/>
    </source>
</evidence>
<dbReference type="Pfam" id="PF13193">
    <property type="entry name" value="AMP-binding_C"/>
    <property type="match status" value="1"/>
</dbReference>
<dbReference type="EMBL" id="CP060131">
    <property type="protein sequence ID" value="QNG50382.1"/>
    <property type="molecule type" value="Genomic_DNA"/>
</dbReference>
<dbReference type="PANTHER" id="PTHR43201">
    <property type="entry name" value="ACYL-COA SYNTHETASE"/>
    <property type="match status" value="1"/>
</dbReference>
<dbReference type="GO" id="GO:0031956">
    <property type="term" value="F:medium-chain fatty acid-CoA ligase activity"/>
    <property type="evidence" value="ECO:0007669"/>
    <property type="project" value="TreeGrafter"/>
</dbReference>
<keyword evidence="2" id="KW-0436">Ligase</keyword>
<dbReference type="InterPro" id="IPR042099">
    <property type="entry name" value="ANL_N_sf"/>
</dbReference>
<dbReference type="Gene3D" id="3.30.300.30">
    <property type="match status" value="1"/>
</dbReference>
<sequence length="565" mass="58972">MSAVQHSFPLRVDAGVTRMYELGLWDERTLADIVDEHARTRPDKPAVVDARGRLSYGELNDLSVRLAAVLHELGVGAGTPVAAQLPGCTLLPALHLACVRIGALFMPLSTAWRGAELRPLLATVGAAVLVVPGAGGIDGDDFDFAGLAASIRAELPGLRAVLPARGGSGETIEALAAAADPLTDAQLAALRVPAGAPTLVMSSSGTTGTPKAAVWGGNDLKALLLHNVVPRLRLTADDVAAGLAPAGTGSTGYIFPVLTPLLLGATAAILERWSPRAALDLIVAEGATYATAIPTQMVMLLPLGLEDADLSRFTRFNNAGAPLPPSTARELEERMGCRVQSIYGSTDGGVPVMTSVDDDDEVRRTTVGAICTGVDVRLVGADGAVLAAGEAGEVCWRESKSYGYLKQPAYDAAAFDAERWYHSGDVGRFDERGNLRIVGRIKDMILRGGTNIFPAEIEHLVAQHHAVADVAVVGVPDDRLGERACAVVVPVAGATPDLAGLCAFLREREVAVVKLPEELVLVPTLPTNAGGKIDKAQVRERAVRELRSRSAAATTTDHPATEGTA</sequence>
<dbReference type="Pfam" id="PF00501">
    <property type="entry name" value="AMP-binding"/>
    <property type="match status" value="1"/>
</dbReference>
<reference evidence="6 7" key="1">
    <citation type="submission" date="2020-08" db="EMBL/GenBank/DDBJ databases">
        <authorList>
            <person name="Mo P."/>
        </authorList>
    </citation>
    <scope>NUCLEOTIDE SEQUENCE [LARGE SCALE GENOMIC DNA]</scope>
    <source>
        <strain evidence="6 7">CGMCC 4.1532</strain>
    </source>
</reference>
<proteinExistence type="inferred from homology"/>
<evidence type="ECO:0000256" key="3">
    <source>
        <dbReference type="SAM" id="MobiDB-lite"/>
    </source>
</evidence>
<name>A0A7G7MC71_9PSEU</name>
<feature type="domain" description="AMP-binding enzyme C-terminal" evidence="5">
    <location>
        <begin position="456"/>
        <end position="532"/>
    </location>
</feature>
<comment type="similarity">
    <text evidence="1">Belongs to the ATP-dependent AMP-binding enzyme family.</text>
</comment>
<dbReference type="Proteomes" id="UP000515728">
    <property type="component" value="Chromosome"/>
</dbReference>
<dbReference type="InterPro" id="IPR025110">
    <property type="entry name" value="AMP-bd_C"/>
</dbReference>
<protein>
    <submittedName>
        <fullName evidence="6">AMP-binding protein</fullName>
    </submittedName>
</protein>
<organism evidence="6 7">
    <name type="scientific">Pseudonocardia petroleophila</name>
    <dbReference type="NCBI Taxonomy" id="37331"/>
    <lineage>
        <taxon>Bacteria</taxon>
        <taxon>Bacillati</taxon>
        <taxon>Actinomycetota</taxon>
        <taxon>Actinomycetes</taxon>
        <taxon>Pseudonocardiales</taxon>
        <taxon>Pseudonocardiaceae</taxon>
        <taxon>Pseudonocardia</taxon>
    </lineage>
</organism>
<keyword evidence="7" id="KW-1185">Reference proteome</keyword>
<gene>
    <name evidence="6" type="ORF">H6H00_19315</name>
</gene>
<dbReference type="SUPFAM" id="SSF56801">
    <property type="entry name" value="Acetyl-CoA synthetase-like"/>
    <property type="match status" value="1"/>
</dbReference>
<dbReference type="Gene3D" id="3.40.50.12780">
    <property type="entry name" value="N-terminal domain of ligase-like"/>
    <property type="match status" value="1"/>
</dbReference>
<feature type="region of interest" description="Disordered" evidence="3">
    <location>
        <begin position="545"/>
        <end position="565"/>
    </location>
</feature>